<gene>
    <name evidence="1" type="ORF">DSO57_1014616</name>
</gene>
<feature type="non-terminal residue" evidence="1">
    <location>
        <position position="51"/>
    </location>
</feature>
<dbReference type="EMBL" id="QTSX02000056">
    <property type="protein sequence ID" value="KAJ9089278.1"/>
    <property type="molecule type" value="Genomic_DNA"/>
</dbReference>
<sequence>MGLNIASNCLTVMEVASLHFPIKQTLLCIELSRLKVHDAYVCNCGEVNYRI</sequence>
<protein>
    <submittedName>
        <fullName evidence="1">Uncharacterized protein</fullName>
    </submittedName>
</protein>
<comment type="caution">
    <text evidence="1">The sequence shown here is derived from an EMBL/GenBank/DDBJ whole genome shotgun (WGS) entry which is preliminary data.</text>
</comment>
<proteinExistence type="predicted"/>
<evidence type="ECO:0000313" key="2">
    <source>
        <dbReference type="Proteomes" id="UP001165960"/>
    </source>
</evidence>
<reference evidence="1" key="1">
    <citation type="submission" date="2022-04" db="EMBL/GenBank/DDBJ databases">
        <title>Genome of the entomopathogenic fungus Entomophthora muscae.</title>
        <authorList>
            <person name="Elya C."/>
            <person name="Lovett B.R."/>
            <person name="Lee E."/>
            <person name="Macias A.M."/>
            <person name="Hajek A.E."/>
            <person name="De Bivort B.L."/>
            <person name="Kasson M.T."/>
            <person name="De Fine Licht H.H."/>
            <person name="Stajich J.E."/>
        </authorList>
    </citation>
    <scope>NUCLEOTIDE SEQUENCE</scope>
    <source>
        <strain evidence="1">Berkeley</strain>
    </source>
</reference>
<accession>A0ACC2UR22</accession>
<dbReference type="Proteomes" id="UP001165960">
    <property type="component" value="Unassembled WGS sequence"/>
</dbReference>
<organism evidence="1 2">
    <name type="scientific">Entomophthora muscae</name>
    <dbReference type="NCBI Taxonomy" id="34485"/>
    <lineage>
        <taxon>Eukaryota</taxon>
        <taxon>Fungi</taxon>
        <taxon>Fungi incertae sedis</taxon>
        <taxon>Zoopagomycota</taxon>
        <taxon>Entomophthoromycotina</taxon>
        <taxon>Entomophthoromycetes</taxon>
        <taxon>Entomophthorales</taxon>
        <taxon>Entomophthoraceae</taxon>
        <taxon>Entomophthora</taxon>
    </lineage>
</organism>
<evidence type="ECO:0000313" key="1">
    <source>
        <dbReference type="EMBL" id="KAJ9089278.1"/>
    </source>
</evidence>
<name>A0ACC2UR22_9FUNG</name>
<keyword evidence="2" id="KW-1185">Reference proteome</keyword>